<evidence type="ECO:0000256" key="2">
    <source>
        <dbReference type="SAM" id="Phobius"/>
    </source>
</evidence>
<proteinExistence type="predicted"/>
<dbReference type="PANTHER" id="PTHR34978:SF3">
    <property type="entry name" value="SLR0241 PROTEIN"/>
    <property type="match status" value="1"/>
</dbReference>
<evidence type="ECO:0000313" key="5">
    <source>
        <dbReference type="Proteomes" id="UP000601055"/>
    </source>
</evidence>
<accession>A0A923IU01</accession>
<feature type="transmembrane region" description="Helical" evidence="2">
    <location>
        <begin position="36"/>
        <end position="56"/>
    </location>
</feature>
<dbReference type="CDD" id="cd07341">
    <property type="entry name" value="M56_BlaR1_MecR1_like"/>
    <property type="match status" value="1"/>
</dbReference>
<dbReference type="Proteomes" id="UP000601055">
    <property type="component" value="Unassembled WGS sequence"/>
</dbReference>
<feature type="region of interest" description="Disordered" evidence="1">
    <location>
        <begin position="446"/>
        <end position="469"/>
    </location>
</feature>
<feature type="domain" description="Peptidase M56" evidence="3">
    <location>
        <begin position="159"/>
        <end position="258"/>
    </location>
</feature>
<dbReference type="Pfam" id="PF13585">
    <property type="entry name" value="CHU_C"/>
    <property type="match status" value="1"/>
</dbReference>
<feature type="transmembrane region" description="Helical" evidence="2">
    <location>
        <begin position="100"/>
        <end position="124"/>
    </location>
</feature>
<dbReference type="InterPro" id="IPR052173">
    <property type="entry name" value="Beta-lactam_resp_regulator"/>
</dbReference>
<dbReference type="AlphaFoldDB" id="A0A923IU01"/>
<keyword evidence="2" id="KW-0812">Transmembrane</keyword>
<dbReference type="EMBL" id="WNXD01000001">
    <property type="protein sequence ID" value="MBB2145350.1"/>
    <property type="molecule type" value="Genomic_DNA"/>
</dbReference>
<evidence type="ECO:0000259" key="3">
    <source>
        <dbReference type="Pfam" id="PF05569"/>
    </source>
</evidence>
<feature type="transmembrane region" description="Helical" evidence="2">
    <location>
        <begin position="225"/>
        <end position="246"/>
    </location>
</feature>
<feature type="transmembrane region" description="Helical" evidence="2">
    <location>
        <begin position="6"/>
        <end position="24"/>
    </location>
</feature>
<feature type="transmembrane region" description="Helical" evidence="2">
    <location>
        <begin position="180"/>
        <end position="199"/>
    </location>
</feature>
<keyword evidence="2" id="KW-1133">Transmembrane helix</keyword>
<name>A0A923IU01_9SPHI</name>
<gene>
    <name evidence="4" type="ORF">GM921_07640</name>
</gene>
<keyword evidence="2" id="KW-0472">Membrane</keyword>
<sequence length="658" mass="74912">MDWLYYLLEANLYLLIFYGFYRLFLQNETFYNSNRYFLLLSSVTAFTLPILQLGFLKPTPIINNILFPPPIPYGEEIVTAIPTTTPAVETFNFTDYLYPIYLFIVLCFALKLIFSLSKIISIWLKAKKAKTGNVTLIELNEQTTAFSFFNLLFIHPHLAEKETVLNHEMVHIKQKHSLDILFFEVLQMICWFNPIIYFIKKDIKLLHEYIADELSTNSGLQKHEYAMFLIENSFGIVPTPLTNQIFNQSILKRRINMLNKKRTAGWARLRLLLALPLVGAMLCASTMAFTKDYGYVDLLPEKSKAVAPVQENPTVKDIKKQNPKVQNIKRDQVKFPPPIVMLYSKDKFYVRYGRDKTTGKPVLRERKYILINGKAVKDITTFYGVYNADNVKYFAKNEAIAKYGVNGQYGAVEITGKDIKYFTQITLPPPPPKQDQIKFPPPIVKPDGKNVKRPPAVEPPPPGYKPKTDQIKFPPPVVMPDNQTSFHPRNAYKHDGKTYIPIEVDKRYIVINGEAVKDNSKFWGVTNTETITFLSVNQAMKVYGNDGKNGAVEITGANIKYSAALTGAPPFYGKLTLNRSAGDLLKIPDSDAALKTLTVYNSKNAIVYNTTDYSDNWDGKTGNYQKNDGVKIPAGIYTYFMKIDGKPFANKRGQITIK</sequence>
<dbReference type="Pfam" id="PF05569">
    <property type="entry name" value="Peptidase_M56"/>
    <property type="match status" value="1"/>
</dbReference>
<evidence type="ECO:0000256" key="1">
    <source>
        <dbReference type="SAM" id="MobiDB-lite"/>
    </source>
</evidence>
<comment type="caution">
    <text evidence="4">The sequence shown here is derived from an EMBL/GenBank/DDBJ whole genome shotgun (WGS) entry which is preliminary data.</text>
</comment>
<feature type="transmembrane region" description="Helical" evidence="2">
    <location>
        <begin position="267"/>
        <end position="289"/>
    </location>
</feature>
<reference evidence="4" key="1">
    <citation type="submission" date="2019-11" db="EMBL/GenBank/DDBJ databases">
        <title>Description of Pedobacter sp. LMG 31464T.</title>
        <authorList>
            <person name="Carlier A."/>
            <person name="Qi S."/>
            <person name="Vandamme P."/>
        </authorList>
    </citation>
    <scope>NUCLEOTIDE SEQUENCE</scope>
    <source>
        <strain evidence="4">LMG 31464</strain>
    </source>
</reference>
<organism evidence="4 5">
    <name type="scientific">Pedobacter planticolens</name>
    <dbReference type="NCBI Taxonomy" id="2679964"/>
    <lineage>
        <taxon>Bacteria</taxon>
        <taxon>Pseudomonadati</taxon>
        <taxon>Bacteroidota</taxon>
        <taxon>Sphingobacteriia</taxon>
        <taxon>Sphingobacteriales</taxon>
        <taxon>Sphingobacteriaceae</taxon>
        <taxon>Pedobacter</taxon>
    </lineage>
</organism>
<evidence type="ECO:0000313" key="4">
    <source>
        <dbReference type="EMBL" id="MBB2145350.1"/>
    </source>
</evidence>
<keyword evidence="5" id="KW-1185">Reference proteome</keyword>
<dbReference type="PANTHER" id="PTHR34978">
    <property type="entry name" value="POSSIBLE SENSOR-TRANSDUCER PROTEIN BLAR"/>
    <property type="match status" value="1"/>
</dbReference>
<protein>
    <recommendedName>
        <fullName evidence="3">Peptidase M56 domain-containing protein</fullName>
    </recommendedName>
</protein>
<dbReference type="RefSeq" id="WP_182922001.1">
    <property type="nucleotide sequence ID" value="NZ_WNXD01000001.1"/>
</dbReference>
<dbReference type="InterPro" id="IPR008756">
    <property type="entry name" value="Peptidase_M56"/>
</dbReference>